<evidence type="ECO:0000259" key="2">
    <source>
        <dbReference type="Pfam" id="PF15007"/>
    </source>
</evidence>
<keyword evidence="4" id="KW-1185">Reference proteome</keyword>
<dbReference type="Proteomes" id="UP000728185">
    <property type="component" value="Unassembled WGS sequence"/>
</dbReference>
<feature type="compositionally biased region" description="Polar residues" evidence="1">
    <location>
        <begin position="376"/>
        <end position="392"/>
    </location>
</feature>
<gene>
    <name evidence="3" type="ORF">FBUS_09814</name>
</gene>
<name>A0A8E0RJ82_9TREM</name>
<dbReference type="InterPro" id="IPR029157">
    <property type="entry name" value="CEP44_CC"/>
</dbReference>
<reference evidence="3" key="1">
    <citation type="submission" date="2019-05" db="EMBL/GenBank/DDBJ databases">
        <title>Annotation for the trematode Fasciolopsis buski.</title>
        <authorList>
            <person name="Choi Y.-J."/>
        </authorList>
    </citation>
    <scope>NUCLEOTIDE SEQUENCE</scope>
    <source>
        <strain evidence="3">HT</strain>
        <tissue evidence="3">Whole worm</tissue>
    </source>
</reference>
<protein>
    <recommendedName>
        <fullName evidence="2">Centrosomal CEP44 domain-containing protein</fullName>
    </recommendedName>
</protein>
<accession>A0A8E0RJ82</accession>
<evidence type="ECO:0000256" key="1">
    <source>
        <dbReference type="SAM" id="MobiDB-lite"/>
    </source>
</evidence>
<organism evidence="3 4">
    <name type="scientific">Fasciolopsis buskii</name>
    <dbReference type="NCBI Taxonomy" id="27845"/>
    <lineage>
        <taxon>Eukaryota</taxon>
        <taxon>Metazoa</taxon>
        <taxon>Spiralia</taxon>
        <taxon>Lophotrochozoa</taxon>
        <taxon>Platyhelminthes</taxon>
        <taxon>Trematoda</taxon>
        <taxon>Digenea</taxon>
        <taxon>Plagiorchiida</taxon>
        <taxon>Echinostomata</taxon>
        <taxon>Echinostomatoidea</taxon>
        <taxon>Fasciolidae</taxon>
        <taxon>Fasciolopsis</taxon>
    </lineage>
</organism>
<dbReference type="EMBL" id="LUCM01011311">
    <property type="protein sequence ID" value="KAA0184149.1"/>
    <property type="molecule type" value="Genomic_DNA"/>
</dbReference>
<proteinExistence type="predicted"/>
<feature type="region of interest" description="Disordered" evidence="1">
    <location>
        <begin position="367"/>
        <end position="392"/>
    </location>
</feature>
<sequence>MEAVYRILRDLLNLRPPITLNQFFTNGFVERKLEMASSIAARLSTMIRPAVRKPRHICSRSIKGPQSVNIPGIVYRDLLIERAQSAGGRMTNNDEKQLIMEHETISPRRQQKNPEENGLRLYSDHVKKASSPTAGDEPRKMYRPNTTEYYDQVWEEKIVKRPPTFTEVDSYPVAFWGEESHNQAAMRSMTPLSMTQNSPTVFYASLPNVAQTNQTRPRFGSRSELGHTPYEKYGKQYHLRNSNPRPCSFSTSRKVDMRRSRAWDTSLENPLPSDRMTTQSFPSECMLPTRSIRLQSDSTHQRVICDILRSLSQLNYKVDNLITRLDVLEMRLPETPKTERNLASVGKNRQGHPLPEKLELEVANPADNKCEHESPSIDQSHIPPSQLSQPSSVIRPPVLQSATIELQSPVREASEIGYSTASSFSGVLTELPVLNSPKLNGTEYQAGPKHIANNPHWFSSVTDTENLPRQKTSSVTQNSPKLVPLSSLPVNLAAAPSTELYSIDKSHTEAASRKPSLRVSILIGFRILPLRFWFVFV</sequence>
<evidence type="ECO:0000313" key="4">
    <source>
        <dbReference type="Proteomes" id="UP000728185"/>
    </source>
</evidence>
<feature type="domain" description="Centrosomal CEP44" evidence="2">
    <location>
        <begin position="1"/>
        <end position="45"/>
    </location>
</feature>
<evidence type="ECO:0000313" key="3">
    <source>
        <dbReference type="EMBL" id="KAA0184149.1"/>
    </source>
</evidence>
<comment type="caution">
    <text evidence="3">The sequence shown here is derived from an EMBL/GenBank/DDBJ whole genome shotgun (WGS) entry which is preliminary data.</text>
</comment>
<dbReference type="Pfam" id="PF15007">
    <property type="entry name" value="CEP44"/>
    <property type="match status" value="1"/>
</dbReference>
<dbReference type="OrthoDB" id="259598at2759"/>
<dbReference type="AlphaFoldDB" id="A0A8E0RJ82"/>
<feature type="region of interest" description="Disordered" evidence="1">
    <location>
        <begin position="337"/>
        <end position="356"/>
    </location>
</feature>